<name>A0A0A9GVR3_ARUDO</name>
<organism evidence="2">
    <name type="scientific">Arundo donax</name>
    <name type="common">Giant reed</name>
    <name type="synonym">Donax arundinaceus</name>
    <dbReference type="NCBI Taxonomy" id="35708"/>
    <lineage>
        <taxon>Eukaryota</taxon>
        <taxon>Viridiplantae</taxon>
        <taxon>Streptophyta</taxon>
        <taxon>Embryophyta</taxon>
        <taxon>Tracheophyta</taxon>
        <taxon>Spermatophyta</taxon>
        <taxon>Magnoliopsida</taxon>
        <taxon>Liliopsida</taxon>
        <taxon>Poales</taxon>
        <taxon>Poaceae</taxon>
        <taxon>PACMAD clade</taxon>
        <taxon>Arundinoideae</taxon>
        <taxon>Arundineae</taxon>
        <taxon>Arundo</taxon>
    </lineage>
</organism>
<protein>
    <submittedName>
        <fullName evidence="2">Uncharacterized protein</fullName>
    </submittedName>
</protein>
<evidence type="ECO:0000256" key="1">
    <source>
        <dbReference type="SAM" id="MobiDB-lite"/>
    </source>
</evidence>
<accession>A0A0A9GVR3</accession>
<dbReference type="EMBL" id="GBRH01170262">
    <property type="protein sequence ID" value="JAE27634.1"/>
    <property type="molecule type" value="Transcribed_RNA"/>
</dbReference>
<evidence type="ECO:0000313" key="2">
    <source>
        <dbReference type="EMBL" id="JAE27634.1"/>
    </source>
</evidence>
<reference evidence="2" key="2">
    <citation type="journal article" date="2015" name="Data Brief">
        <title>Shoot transcriptome of the giant reed, Arundo donax.</title>
        <authorList>
            <person name="Barrero R.A."/>
            <person name="Guerrero F.D."/>
            <person name="Moolhuijzen P."/>
            <person name="Goolsby J.A."/>
            <person name="Tidwell J."/>
            <person name="Bellgard S.E."/>
            <person name="Bellgard M.I."/>
        </authorList>
    </citation>
    <scope>NUCLEOTIDE SEQUENCE</scope>
    <source>
        <tissue evidence="2">Shoot tissue taken approximately 20 cm above the soil surface</tissue>
    </source>
</reference>
<feature type="region of interest" description="Disordered" evidence="1">
    <location>
        <begin position="1"/>
        <end position="38"/>
    </location>
</feature>
<dbReference type="AlphaFoldDB" id="A0A0A9GVR3"/>
<proteinExistence type="predicted"/>
<feature type="compositionally biased region" description="Basic residues" evidence="1">
    <location>
        <begin position="10"/>
        <end position="28"/>
    </location>
</feature>
<sequence length="38" mass="4601">MRREIAAISKTKKRPSGRPRTRRRRAYRKMTTSPREKS</sequence>
<reference evidence="2" key="1">
    <citation type="submission" date="2014-09" db="EMBL/GenBank/DDBJ databases">
        <authorList>
            <person name="Magalhaes I.L.F."/>
            <person name="Oliveira U."/>
            <person name="Santos F.R."/>
            <person name="Vidigal T.H.D.A."/>
            <person name="Brescovit A.D."/>
            <person name="Santos A.J."/>
        </authorList>
    </citation>
    <scope>NUCLEOTIDE SEQUENCE</scope>
    <source>
        <tissue evidence="2">Shoot tissue taken approximately 20 cm above the soil surface</tissue>
    </source>
</reference>